<comment type="caution">
    <text evidence="2">The sequence shown here is derived from an EMBL/GenBank/DDBJ whole genome shotgun (WGS) entry which is preliminary data.</text>
</comment>
<reference evidence="3" key="1">
    <citation type="submission" date="2012-08" db="EMBL/GenBank/DDBJ databases">
        <title>The Genome Sequence of Wuchereria bancrofti.</title>
        <authorList>
            <person name="Nutman T.B."/>
            <person name="Fink D.L."/>
            <person name="Russ C."/>
            <person name="Young S."/>
            <person name="Zeng Q."/>
            <person name="Koehrsen M."/>
            <person name="Alvarado L."/>
            <person name="Berlin A."/>
            <person name="Chapman S.B."/>
            <person name="Chen Z."/>
            <person name="Freedman E."/>
            <person name="Gellesch M."/>
            <person name="Goldberg J."/>
            <person name="Griggs A."/>
            <person name="Gujja S."/>
            <person name="Heilman E.R."/>
            <person name="Heiman D."/>
            <person name="Hepburn T."/>
            <person name="Howarth C."/>
            <person name="Jen D."/>
            <person name="Larson L."/>
            <person name="Lewis B."/>
            <person name="Mehta T."/>
            <person name="Park D."/>
            <person name="Pearson M."/>
            <person name="Roberts A."/>
            <person name="Saif S."/>
            <person name="Shea T."/>
            <person name="Shenoy N."/>
            <person name="Sisk P."/>
            <person name="Stolte C."/>
            <person name="Sykes S."/>
            <person name="Walk T."/>
            <person name="White J."/>
            <person name="Yandava C."/>
            <person name="Haas B."/>
            <person name="Henn M.R."/>
            <person name="Nusbaum C."/>
            <person name="Birren B."/>
        </authorList>
    </citation>
    <scope>NUCLEOTIDE SEQUENCE [LARGE SCALE GENOMIC DNA]</scope>
    <source>
        <strain evidence="3">NA</strain>
    </source>
</reference>
<evidence type="ECO:0000256" key="1">
    <source>
        <dbReference type="SAM" id="MobiDB-lite"/>
    </source>
</evidence>
<accession>J9ES24</accession>
<name>J9ES24_WUCBA</name>
<proteinExistence type="predicted"/>
<feature type="compositionally biased region" description="Basic and acidic residues" evidence="1">
    <location>
        <begin position="87"/>
        <end position="106"/>
    </location>
</feature>
<gene>
    <name evidence="2" type="ORF">WUBG_04094</name>
</gene>
<protein>
    <submittedName>
        <fullName evidence="2">Uncharacterized protein</fullName>
    </submittedName>
</protein>
<organism evidence="2 3">
    <name type="scientific">Wuchereria bancrofti</name>
    <dbReference type="NCBI Taxonomy" id="6293"/>
    <lineage>
        <taxon>Eukaryota</taxon>
        <taxon>Metazoa</taxon>
        <taxon>Ecdysozoa</taxon>
        <taxon>Nematoda</taxon>
        <taxon>Chromadorea</taxon>
        <taxon>Rhabditida</taxon>
        <taxon>Spirurina</taxon>
        <taxon>Spiruromorpha</taxon>
        <taxon>Filarioidea</taxon>
        <taxon>Onchocercidae</taxon>
        <taxon>Wuchereria</taxon>
    </lineage>
</organism>
<evidence type="ECO:0000313" key="3">
    <source>
        <dbReference type="Proteomes" id="UP000004810"/>
    </source>
</evidence>
<dbReference type="Proteomes" id="UP000004810">
    <property type="component" value="Unassembled WGS sequence"/>
</dbReference>
<feature type="region of interest" description="Disordered" evidence="1">
    <location>
        <begin position="78"/>
        <end position="106"/>
    </location>
</feature>
<evidence type="ECO:0000313" key="2">
    <source>
        <dbReference type="EMBL" id="EJW84993.1"/>
    </source>
</evidence>
<dbReference type="AlphaFoldDB" id="J9ES24"/>
<sequence length="106" mass="12468">MKIVIIYIFHFYCRIWKGTRIKGGFLKKGHSIDGWKNESEDDNKDVLKLNLSRLLCVVPSRFGWKSQDVCYAIFQHSSDAVSSTSFKEIERREDEQKSSEGKHKRR</sequence>
<dbReference type="EMBL" id="ADBV01001358">
    <property type="protein sequence ID" value="EJW84993.1"/>
    <property type="molecule type" value="Genomic_DNA"/>
</dbReference>